<keyword evidence="10" id="KW-1185">Reference proteome</keyword>
<dbReference type="RefSeq" id="WP_163346914.1">
    <property type="nucleotide sequence ID" value="NZ_CP048409.1"/>
</dbReference>
<dbReference type="Proteomes" id="UP000474630">
    <property type="component" value="Chromosome"/>
</dbReference>
<evidence type="ECO:0000313" key="10">
    <source>
        <dbReference type="Proteomes" id="UP000474630"/>
    </source>
</evidence>
<comment type="subcellular location">
    <subcellularLocation>
        <location evidence="1">Cell outer membrane</location>
        <topology evidence="1">Multi-pass membrane protein</topology>
    </subcellularLocation>
</comment>
<proteinExistence type="inferred from homology"/>
<evidence type="ECO:0000256" key="6">
    <source>
        <dbReference type="ARBA" id="ARBA00023136"/>
    </source>
</evidence>
<keyword evidence="3" id="KW-1134">Transmembrane beta strand</keyword>
<evidence type="ECO:0000256" key="5">
    <source>
        <dbReference type="ARBA" id="ARBA00022729"/>
    </source>
</evidence>
<dbReference type="InterPro" id="IPR005017">
    <property type="entry name" value="OMPP1/FadL/TodX"/>
</dbReference>
<evidence type="ECO:0000256" key="1">
    <source>
        <dbReference type="ARBA" id="ARBA00004571"/>
    </source>
</evidence>
<comment type="similarity">
    <text evidence="2">Belongs to the OmpP1/FadL family.</text>
</comment>
<name>A0A6C0RFE1_9BACT</name>
<keyword evidence="5 8" id="KW-0732">Signal</keyword>
<dbReference type="Gene3D" id="2.40.160.60">
    <property type="entry name" value="Outer membrane protein transport protein (OMPP1/FadL/TodX)"/>
    <property type="match status" value="1"/>
</dbReference>
<keyword evidence="4" id="KW-0812">Transmembrane</keyword>
<dbReference type="SUPFAM" id="SSF56935">
    <property type="entry name" value="Porins"/>
    <property type="match status" value="1"/>
</dbReference>
<dbReference type="PANTHER" id="PTHR35093">
    <property type="entry name" value="OUTER MEMBRANE PROTEIN NMB0088-RELATED"/>
    <property type="match status" value="1"/>
</dbReference>
<dbReference type="GO" id="GO:0015483">
    <property type="term" value="F:long-chain fatty acid transporting porin activity"/>
    <property type="evidence" value="ECO:0007669"/>
    <property type="project" value="TreeGrafter"/>
</dbReference>
<dbReference type="EMBL" id="CP048409">
    <property type="protein sequence ID" value="QIA08676.1"/>
    <property type="molecule type" value="Genomic_DNA"/>
</dbReference>
<keyword evidence="7" id="KW-0998">Cell outer membrane</keyword>
<gene>
    <name evidence="9" type="ORF">G0Q07_13525</name>
</gene>
<dbReference type="GO" id="GO:0009279">
    <property type="term" value="C:cell outer membrane"/>
    <property type="evidence" value="ECO:0007669"/>
    <property type="project" value="UniProtKB-SubCell"/>
</dbReference>
<evidence type="ECO:0000256" key="4">
    <source>
        <dbReference type="ARBA" id="ARBA00022692"/>
    </source>
</evidence>
<dbReference type="KEGG" id="drc:G0Q07_13525"/>
<evidence type="ECO:0000256" key="7">
    <source>
        <dbReference type="ARBA" id="ARBA00023237"/>
    </source>
</evidence>
<evidence type="ECO:0000256" key="2">
    <source>
        <dbReference type="ARBA" id="ARBA00008163"/>
    </source>
</evidence>
<dbReference type="Pfam" id="PF03349">
    <property type="entry name" value="Toluene_X"/>
    <property type="match status" value="1"/>
</dbReference>
<organism evidence="9 10">
    <name type="scientific">Draconibacterium halophilum</name>
    <dbReference type="NCBI Taxonomy" id="2706887"/>
    <lineage>
        <taxon>Bacteria</taxon>
        <taxon>Pseudomonadati</taxon>
        <taxon>Bacteroidota</taxon>
        <taxon>Bacteroidia</taxon>
        <taxon>Marinilabiliales</taxon>
        <taxon>Prolixibacteraceae</taxon>
        <taxon>Draconibacterium</taxon>
    </lineage>
</organism>
<feature type="signal peptide" evidence="8">
    <location>
        <begin position="1"/>
        <end position="20"/>
    </location>
</feature>
<evidence type="ECO:0000256" key="3">
    <source>
        <dbReference type="ARBA" id="ARBA00022452"/>
    </source>
</evidence>
<accession>A0A6C0RFE1</accession>
<feature type="chain" id="PRO_5025423513" description="Outer membrane protein transport protein (OMPP1/FadL/TodX)" evidence="8">
    <location>
        <begin position="21"/>
        <end position="510"/>
    </location>
</feature>
<evidence type="ECO:0000256" key="8">
    <source>
        <dbReference type="SAM" id="SignalP"/>
    </source>
</evidence>
<reference evidence="9 10" key="1">
    <citation type="submission" date="2020-02" db="EMBL/GenBank/DDBJ databases">
        <title>Genome sequencing for Draconibacterium sp. strain M1.</title>
        <authorList>
            <person name="Park S.-J."/>
        </authorList>
    </citation>
    <scope>NUCLEOTIDE SEQUENCE [LARGE SCALE GENOMIC DNA]</scope>
    <source>
        <strain evidence="9 10">M1</strain>
    </source>
</reference>
<dbReference type="AlphaFoldDB" id="A0A6C0RFE1"/>
<keyword evidence="6" id="KW-0472">Membrane</keyword>
<evidence type="ECO:0008006" key="11">
    <source>
        <dbReference type="Google" id="ProtNLM"/>
    </source>
</evidence>
<protein>
    <recommendedName>
        <fullName evidence="11">Outer membrane protein transport protein (OMPP1/FadL/TodX)</fullName>
    </recommendedName>
</protein>
<dbReference type="PANTHER" id="PTHR35093:SF8">
    <property type="entry name" value="OUTER MEMBRANE PROTEIN NMB0088-RELATED"/>
    <property type="match status" value="1"/>
</dbReference>
<evidence type="ECO:0000313" key="9">
    <source>
        <dbReference type="EMBL" id="QIA08676.1"/>
    </source>
</evidence>
<sequence length="510" mass="57253">MKKKISILFLVLFMPFFMQAQDLLDALRYSNIQVSGTARAGAMGNAFGALGGDFTSISINPAGLGVYRSSELTLTPKFTYGRMEANYMNTLMEDNKYNVALNNLSYVTVIPTASRSDVGLISVNLGIGYNRLKDFNSNSLMGASGVTSSFLDAWIENTNGENPYVDPTTYEFYDDLAIAEYGGTDLIYKEENSDIWKSDIQINPYDQNIENDPVAQRKSISRSGSIDEYNFAVGLNFNHKVYLGGTLGVTDIYYRESSTYEEWDDQNIIPNFESLQFDEYLRTTGTGYNFKFGIIYKPTNEIRLGASIHTPTFYDLHDFYHTEMYATINYTDGTQNQEALSPLSNFDYRLNTPLRATFSGAFVIAKKGLISVDYEYVDYSSAKLRNGDFSTANQEIKDAYKSVGNIRVGGELRATNNLSLRAGYEYYPTAYKSTAFGNDQFKADDKLNIYSAGLGYRFSSFTFDIAYRLTDIMEYELPYSSPVSGIYPVPEAAGFDGLTHDVMFTLGFKF</sequence>